<dbReference type="InterPro" id="IPR036661">
    <property type="entry name" value="Luciferase-like_sf"/>
</dbReference>
<evidence type="ECO:0000259" key="3">
    <source>
        <dbReference type="Pfam" id="PF00296"/>
    </source>
</evidence>
<evidence type="ECO:0000313" key="5">
    <source>
        <dbReference type="Proteomes" id="UP001501470"/>
    </source>
</evidence>
<protein>
    <submittedName>
        <fullName evidence="4">LLM class flavin-dependent oxidoreductase</fullName>
    </submittedName>
</protein>
<organism evidence="4 5">
    <name type="scientific">Dactylosporangium maewongense</name>
    <dbReference type="NCBI Taxonomy" id="634393"/>
    <lineage>
        <taxon>Bacteria</taxon>
        <taxon>Bacillati</taxon>
        <taxon>Actinomycetota</taxon>
        <taxon>Actinomycetes</taxon>
        <taxon>Micromonosporales</taxon>
        <taxon>Micromonosporaceae</taxon>
        <taxon>Dactylosporangium</taxon>
    </lineage>
</organism>
<name>A0ABN2BGD3_9ACTN</name>
<dbReference type="InterPro" id="IPR011251">
    <property type="entry name" value="Luciferase-like_dom"/>
</dbReference>
<dbReference type="EMBL" id="BAAAQD010000015">
    <property type="protein sequence ID" value="GAA1538967.1"/>
    <property type="molecule type" value="Genomic_DNA"/>
</dbReference>
<comment type="caution">
    <text evidence="4">The sequence shown here is derived from an EMBL/GenBank/DDBJ whole genome shotgun (WGS) entry which is preliminary data.</text>
</comment>
<sequence>MTADPGTGIGPAGGALRVDAFLLAGQFPGAGHGDALRAAVTYAQAAERAGFDGVWLAEHHFVTYGTCPSAVAMAGFVLGRTHRLRVGTAAANLSNRHPVALAEEAALLDAVSGGRFDLGVARGGPWVDLEVFGTGLDRYSPDGFAEALDVLLATLGGAGTVRGEGARFGFRTVPVVPRPPRALPVWVAATSPSTVDLAAGRGLPLLLGVHDTDTGKADLILRHAQPGAGHVSAHLAYVADTTAQAEDVLRDTLPTWLARAGEHVRIDGTTTTRNLADYVEHLLAIHPVGPPDRCVRRLAGTLTGTGVRRVLLMVEAGGTPERTIRNIDRFGAEVLPVLRRLPAAAQPPAGQR</sequence>
<evidence type="ECO:0000256" key="2">
    <source>
        <dbReference type="ARBA" id="ARBA00023033"/>
    </source>
</evidence>
<evidence type="ECO:0000313" key="4">
    <source>
        <dbReference type="EMBL" id="GAA1538967.1"/>
    </source>
</evidence>
<accession>A0ABN2BGD3</accession>
<dbReference type="SUPFAM" id="SSF51679">
    <property type="entry name" value="Bacterial luciferase-like"/>
    <property type="match status" value="1"/>
</dbReference>
<proteinExistence type="predicted"/>
<dbReference type="PANTHER" id="PTHR30137:SF8">
    <property type="entry name" value="BLR5498 PROTEIN"/>
    <property type="match status" value="1"/>
</dbReference>
<dbReference type="Proteomes" id="UP001501470">
    <property type="component" value="Unassembled WGS sequence"/>
</dbReference>
<reference evidence="4 5" key="1">
    <citation type="journal article" date="2019" name="Int. J. Syst. Evol. Microbiol.">
        <title>The Global Catalogue of Microorganisms (GCM) 10K type strain sequencing project: providing services to taxonomists for standard genome sequencing and annotation.</title>
        <authorList>
            <consortium name="The Broad Institute Genomics Platform"/>
            <consortium name="The Broad Institute Genome Sequencing Center for Infectious Disease"/>
            <person name="Wu L."/>
            <person name="Ma J."/>
        </authorList>
    </citation>
    <scope>NUCLEOTIDE SEQUENCE [LARGE SCALE GENOMIC DNA]</scope>
    <source>
        <strain evidence="4 5">JCM 15933</strain>
    </source>
</reference>
<evidence type="ECO:0000256" key="1">
    <source>
        <dbReference type="ARBA" id="ARBA00023002"/>
    </source>
</evidence>
<dbReference type="RefSeq" id="WP_344506388.1">
    <property type="nucleotide sequence ID" value="NZ_BAAAQD010000015.1"/>
</dbReference>
<dbReference type="PANTHER" id="PTHR30137">
    <property type="entry name" value="LUCIFERASE-LIKE MONOOXYGENASE"/>
    <property type="match status" value="1"/>
</dbReference>
<feature type="domain" description="Luciferase-like" evidence="3">
    <location>
        <begin position="19"/>
        <end position="308"/>
    </location>
</feature>
<dbReference type="InterPro" id="IPR050766">
    <property type="entry name" value="Bact_Lucif_Oxidored"/>
</dbReference>
<dbReference type="Gene3D" id="3.20.20.30">
    <property type="entry name" value="Luciferase-like domain"/>
    <property type="match status" value="1"/>
</dbReference>
<keyword evidence="5" id="KW-1185">Reference proteome</keyword>
<dbReference type="Pfam" id="PF00296">
    <property type="entry name" value="Bac_luciferase"/>
    <property type="match status" value="1"/>
</dbReference>
<keyword evidence="1" id="KW-0560">Oxidoreductase</keyword>
<gene>
    <name evidence="4" type="ORF">GCM10009827_067720</name>
</gene>
<keyword evidence="2" id="KW-0503">Monooxygenase</keyword>